<feature type="region of interest" description="Disordered" evidence="2">
    <location>
        <begin position="287"/>
        <end position="313"/>
    </location>
</feature>
<keyword evidence="4" id="KW-1185">Reference proteome</keyword>
<accession>A8B310</accession>
<comment type="caution">
    <text evidence="3">The sequence shown here is derived from an EMBL/GenBank/DDBJ whole genome shotgun (WGS) entry which is preliminary data.</text>
</comment>
<evidence type="ECO:0000313" key="4">
    <source>
        <dbReference type="Proteomes" id="UP000001548"/>
    </source>
</evidence>
<dbReference type="Proteomes" id="UP000001548">
    <property type="component" value="Unassembled WGS sequence"/>
</dbReference>
<dbReference type="HOGENOM" id="CLU_301201_0_0_1"/>
<dbReference type="RefSeq" id="XP_001710096.1">
    <property type="nucleotide sequence ID" value="XM_001710044.1"/>
</dbReference>
<feature type="coiled-coil region" evidence="1">
    <location>
        <begin position="724"/>
        <end position="751"/>
    </location>
</feature>
<dbReference type="KEGG" id="gla:GL50803_007906"/>
<dbReference type="GeneID" id="5703022"/>
<feature type="compositionally biased region" description="Low complexity" evidence="2">
    <location>
        <begin position="289"/>
        <end position="299"/>
    </location>
</feature>
<proteinExistence type="predicted"/>
<dbReference type="VEuPathDB" id="GiardiaDB:GL50803_7906"/>
<evidence type="ECO:0000256" key="1">
    <source>
        <dbReference type="SAM" id="Coils"/>
    </source>
</evidence>
<evidence type="ECO:0000313" key="3">
    <source>
        <dbReference type="EMBL" id="KAE8303079.1"/>
    </source>
</evidence>
<protein>
    <submittedName>
        <fullName evidence="3">Uncharacterized protein</fullName>
    </submittedName>
</protein>
<name>A8B310_GIAIC</name>
<dbReference type="OMA" id="YKEKCAQ"/>
<reference evidence="3 4" key="1">
    <citation type="journal article" date="2007" name="Science">
        <title>Genomic minimalism in the early diverging intestinal parasite Giardia lamblia.</title>
        <authorList>
            <person name="Morrison H.G."/>
            <person name="McArthur A.G."/>
            <person name="Gillin F.D."/>
            <person name="Aley S.B."/>
            <person name="Adam R.D."/>
            <person name="Olsen G.J."/>
            <person name="Best A.A."/>
            <person name="Cande W.Z."/>
            <person name="Chen F."/>
            <person name="Cipriano M.J."/>
            <person name="Davids B.J."/>
            <person name="Dawson S.C."/>
            <person name="Elmendorf H.G."/>
            <person name="Hehl A.B."/>
            <person name="Holder M.E."/>
            <person name="Huse S.M."/>
            <person name="Kim U.U."/>
            <person name="Lasek-Nesselquist E."/>
            <person name="Manning G."/>
            <person name="Nigam A."/>
            <person name="Nixon J.E."/>
            <person name="Palm D."/>
            <person name="Passamaneck N.E."/>
            <person name="Prabhu A."/>
            <person name="Reich C.I."/>
            <person name="Reiner D.S."/>
            <person name="Samuelson J."/>
            <person name="Svard S.G."/>
            <person name="Sogin M.L."/>
        </authorList>
    </citation>
    <scope>NUCLEOTIDE SEQUENCE [LARGE SCALE GENOMIC DNA]</scope>
    <source>
        <strain evidence="3 4">WB C6</strain>
    </source>
</reference>
<sequence>MTTHGYADRATHSSCSSRKSEFRKKPGITPLPGFLPTSAESIRLALSLSLHGMPHDRVFGVYKEGYYTLINTYLWDISRFNQLIDAFSEYLVVTPISLESFSTGLVSFIKVSDAFCTLLDFVILSDNQELRDSICALYKEKCAQQDSNLYPYELHVKEISQRYIACIDSELHEGLTKQKNRYRIAYTRLLEMYSEDIAAVNRILGNVGAQFISDRNILGSAGLFPTILTSRLLSFIKTSFPHNADLAPSPVAMPPVLDFRSFDTGFPDFSSRSPVVRVKSIQQGHEYSARSSTSYTARRSYADNKSQPLYQDPIQQKPSLFNIRAELLNLMSATETQVHTDHRQQQHITQRSSAAGFFIRDGAGFETQHINGKSSIVEGQGIDVGLQTETEISLGAADAGVWTVPIDTSDQLVSTDTQLQVDTQTQVELEKQREVEIQTEADATVMHSLSELHTALQNKLGFDDSITLAYTLLEHLLEQVHEAKEQNVSDSNSETGAEDAATQTITSSQDALQAETCGTNTVVTNMNLHTRTSTTGPLQSNTELLTPAIHEEKPSENQWIAHDPEQEETPLGNDHLWKQVFDPYLARVSFAQCLSQEISDGENSLQPIFDTCDQSSLIMSADGVVGAAIFSVSRSFPEFIYDTLTSNSSEFYTSQSQLQTMAQMEEGHPRYCEAEHMSAELSVNMQLKHAPQACKEHSYEIRYNNLLSKYTSMEEQSLKRTLEAEELQAKVDALTEEIESLRVELQRVRDRYAVDCLNNYGMIVQGSISENEDLSKDRYLARGKLEGEVIAQTATQQEKGHQLPKQVTESAALFLTADLLESKQSIDHEVCSSTAERIVCSVIRNDVVAGVQDEDALAESAITMQPQDKAERDTLERERGLLAMQENTFLLQQLDVLERQEQTLLAKLNQVSEESQAKTKLNKNIQSMLSTISLTVSTQLSDMEQLNTLVDSIETSAFSLRPEIKKLHSYLANTASVSSHRSSSASFIDCLDD</sequence>
<organism evidence="3 4">
    <name type="scientific">Giardia intestinalis (strain ATCC 50803 / WB clone C6)</name>
    <name type="common">Giardia lamblia</name>
    <dbReference type="NCBI Taxonomy" id="184922"/>
    <lineage>
        <taxon>Eukaryota</taxon>
        <taxon>Metamonada</taxon>
        <taxon>Diplomonadida</taxon>
        <taxon>Hexamitidae</taxon>
        <taxon>Giardiinae</taxon>
        <taxon>Giardia</taxon>
    </lineage>
</organism>
<feature type="compositionally biased region" description="Polar residues" evidence="2">
    <location>
        <begin position="303"/>
        <end position="313"/>
    </location>
</feature>
<evidence type="ECO:0000256" key="2">
    <source>
        <dbReference type="SAM" id="MobiDB-lite"/>
    </source>
</evidence>
<dbReference type="AlphaFoldDB" id="A8B310"/>
<gene>
    <name evidence="3" type="ORF">GL50803_007906</name>
</gene>
<keyword evidence="1" id="KW-0175">Coiled coil</keyword>
<dbReference type="EMBL" id="AACB03000003">
    <property type="protein sequence ID" value="KAE8303079.1"/>
    <property type="molecule type" value="Genomic_DNA"/>
</dbReference>